<name>A0A142F1L4_9CAUD</name>
<organism evidence="2 3">
    <name type="scientific">Bacillus phage Mgbh1</name>
    <dbReference type="NCBI Taxonomy" id="1796993"/>
    <lineage>
        <taxon>Viruses</taxon>
        <taxon>Duplodnaviria</taxon>
        <taxon>Heunggongvirae</taxon>
        <taxon>Uroviricota</taxon>
        <taxon>Caudoviricetes</taxon>
        <taxon>Magadivirus</taxon>
        <taxon>Magadivirus Mgbh1</taxon>
    </lineage>
</organism>
<reference evidence="2 3" key="1">
    <citation type="submission" date="2016-02" db="EMBL/GenBank/DDBJ databases">
        <title>Isolation and characterization of bacteriophages from East Africa Rift Valley soda lakes.</title>
        <authorList>
            <person name="van Zyl L.J."/>
            <person name="Nemavhulani S."/>
            <person name="Cowan D.A."/>
            <person name="Trindade M.I."/>
        </authorList>
    </citation>
    <scope>NUCLEOTIDE SEQUENCE [LARGE SCALE GENOMIC DNA]</scope>
</reference>
<dbReference type="RefSeq" id="YP_009595157.1">
    <property type="nucleotide sequence ID" value="NC_041879.1"/>
</dbReference>
<evidence type="ECO:0000259" key="1">
    <source>
        <dbReference type="Pfam" id="PF22147"/>
    </source>
</evidence>
<accession>A0A142F1L4</accession>
<dbReference type="InterPro" id="IPR054398">
    <property type="entry name" value="AcrIC5-like_dom"/>
</dbReference>
<evidence type="ECO:0000313" key="3">
    <source>
        <dbReference type="Proteomes" id="UP000224134"/>
    </source>
</evidence>
<protein>
    <recommendedName>
        <fullName evidence="1">AcrIC5-like domain-containing protein</fullName>
    </recommendedName>
</protein>
<dbReference type="GeneID" id="40070715"/>
<proteinExistence type="predicted"/>
<feature type="domain" description="AcrIC5-like" evidence="1">
    <location>
        <begin position="22"/>
        <end position="57"/>
    </location>
</feature>
<evidence type="ECO:0000313" key="2">
    <source>
        <dbReference type="EMBL" id="AMQ66671.1"/>
    </source>
</evidence>
<dbReference type="KEGG" id="vg:40070715"/>
<dbReference type="Pfam" id="PF22147">
    <property type="entry name" value="AcrIC5"/>
    <property type="match status" value="1"/>
</dbReference>
<keyword evidence="3" id="KW-1185">Reference proteome</keyword>
<dbReference type="EMBL" id="KU665491">
    <property type="protein sequence ID" value="AMQ66671.1"/>
    <property type="molecule type" value="Genomic_DNA"/>
</dbReference>
<sequence>MGKISIDNGYSYVTPAEALRGVEWEVIVHYMDDDIRETVHAQLAPCTNLAFLTKYLELSETPLIIG</sequence>
<dbReference type="Proteomes" id="UP000224134">
    <property type="component" value="Segment"/>
</dbReference>